<evidence type="ECO:0000313" key="2">
    <source>
        <dbReference type="Proteomes" id="UP001145114"/>
    </source>
</evidence>
<dbReference type="EMBL" id="JAMZIH010005966">
    <property type="protein sequence ID" value="KAJ1674437.1"/>
    <property type="molecule type" value="Genomic_DNA"/>
</dbReference>
<dbReference type="Proteomes" id="UP001145114">
    <property type="component" value="Unassembled WGS sequence"/>
</dbReference>
<gene>
    <name evidence="1" type="ORF">EV182_003276</name>
</gene>
<proteinExistence type="predicted"/>
<sequence length="717" mass="78908">MDITGVVAVHLPAGHGGPDSDSSDSEHNSGEEVSFSDITATDISQTGMSDMDLTACLGQVTNVQAGMLMNQYINRIDDDDDDDDDDADGDGAATSTMPSLLHEIIEQVNADSERHHILGSQHEQGIDVGAEDPQVNSDSDSDRSSLDEQAEAITMDMTRISVDHHEEPVNDPDQSYSSDSDHDRDEDSRGRDGDPTSERVTMSVDKTVDMEMTVPLDVTAGDITPEGSPLPLAERPLVANKGVRSPEAGTAGGAMPNDHSENVDYAQGNPQQSWLIAAEDSRHSEGHDKEARSSRRGEDSEPRISIGIGMRLHASQGFLTTIEEVSEEQSIIEPEANFHEGLTSMPASPAASVAQSDPAIAASAPKILVEDTSYSATLGLHTATWKQFIDLASVECPSADNIPDSSGIESLSALPTSSKFPEPREALELKLIHVPNYEMSVFFCSQLQQQVSDARSDIDRIEKSFSDNNPTLVLEYLLADASERPEFEDNFRYLSKHSHLNALHTWTLWREKLLERLLQSYSESLGRLSKDKAALCERNSNLANKIKELQERKKALLEKIAKTKQKHAEALETTRHEVERLEEEVKRREELESESRAELDKLQAQYQARSGQLSEMVDKEATMKQEIETAKEICAVNKPSTRDGIADTRREIHRITSAMRLEPMFVSENELSVVYDQAIKVLVVLGNDTSSASISVQPYTHSGRKASSSEDADDWKV</sequence>
<comment type="caution">
    <text evidence="1">The sequence shown here is derived from an EMBL/GenBank/DDBJ whole genome shotgun (WGS) entry which is preliminary data.</text>
</comment>
<evidence type="ECO:0000313" key="1">
    <source>
        <dbReference type="EMBL" id="KAJ1674437.1"/>
    </source>
</evidence>
<protein>
    <submittedName>
        <fullName evidence="1">Uncharacterized protein</fullName>
    </submittedName>
</protein>
<accession>A0ACC1HD90</accession>
<feature type="non-terminal residue" evidence="1">
    <location>
        <position position="717"/>
    </location>
</feature>
<keyword evidence="2" id="KW-1185">Reference proteome</keyword>
<organism evidence="1 2">
    <name type="scientific">Spiromyces aspiralis</name>
    <dbReference type="NCBI Taxonomy" id="68401"/>
    <lineage>
        <taxon>Eukaryota</taxon>
        <taxon>Fungi</taxon>
        <taxon>Fungi incertae sedis</taxon>
        <taxon>Zoopagomycota</taxon>
        <taxon>Kickxellomycotina</taxon>
        <taxon>Kickxellomycetes</taxon>
        <taxon>Kickxellales</taxon>
        <taxon>Kickxellaceae</taxon>
        <taxon>Spiromyces</taxon>
    </lineage>
</organism>
<name>A0ACC1HD90_9FUNG</name>
<reference evidence="1" key="1">
    <citation type="submission" date="2022-06" db="EMBL/GenBank/DDBJ databases">
        <title>Phylogenomic reconstructions and comparative analyses of Kickxellomycotina fungi.</title>
        <authorList>
            <person name="Reynolds N.K."/>
            <person name="Stajich J.E."/>
            <person name="Barry K."/>
            <person name="Grigoriev I.V."/>
            <person name="Crous P."/>
            <person name="Smith M.E."/>
        </authorList>
    </citation>
    <scope>NUCLEOTIDE SEQUENCE</scope>
    <source>
        <strain evidence="1">RSA 2271</strain>
    </source>
</reference>